<comment type="caution">
    <text evidence="11">The sequence shown here is derived from an EMBL/GenBank/DDBJ whole genome shotgun (WGS) entry which is preliminary data.</text>
</comment>
<evidence type="ECO:0000256" key="6">
    <source>
        <dbReference type="ARBA" id="ARBA00023136"/>
    </source>
</evidence>
<evidence type="ECO:0000256" key="2">
    <source>
        <dbReference type="ARBA" id="ARBA00022475"/>
    </source>
</evidence>
<organism evidence="11 12">
    <name type="scientific">Collinsella ureilytica</name>
    <dbReference type="NCBI Taxonomy" id="2869515"/>
    <lineage>
        <taxon>Bacteria</taxon>
        <taxon>Bacillati</taxon>
        <taxon>Actinomycetota</taxon>
        <taxon>Coriobacteriia</taxon>
        <taxon>Coriobacteriales</taxon>
        <taxon>Coriobacteriaceae</taxon>
        <taxon>Collinsella</taxon>
    </lineage>
</organism>
<keyword evidence="12" id="KW-1185">Reference proteome</keyword>
<keyword evidence="5 9" id="KW-1133">Transmembrane helix</keyword>
<dbReference type="InterPro" id="IPR036514">
    <property type="entry name" value="SGNH_hydro_sf"/>
</dbReference>
<evidence type="ECO:0000256" key="7">
    <source>
        <dbReference type="ARBA" id="ARBA00023315"/>
    </source>
</evidence>
<feature type="transmembrane region" description="Helical" evidence="9">
    <location>
        <begin position="80"/>
        <end position="103"/>
    </location>
</feature>
<evidence type="ECO:0000256" key="3">
    <source>
        <dbReference type="ARBA" id="ARBA00022679"/>
    </source>
</evidence>
<feature type="domain" description="Acyltransferase 3" evidence="10">
    <location>
        <begin position="13"/>
        <end position="413"/>
    </location>
</feature>
<feature type="transmembrane region" description="Helical" evidence="9">
    <location>
        <begin position="37"/>
        <end position="59"/>
    </location>
</feature>
<dbReference type="InterPro" id="IPR002656">
    <property type="entry name" value="Acyl_transf_3_dom"/>
</dbReference>
<feature type="transmembrane region" description="Helical" evidence="9">
    <location>
        <begin position="12"/>
        <end position="31"/>
    </location>
</feature>
<feature type="compositionally biased region" description="Basic and acidic residues" evidence="8">
    <location>
        <begin position="489"/>
        <end position="518"/>
    </location>
</feature>
<feature type="transmembrane region" description="Helical" evidence="9">
    <location>
        <begin position="362"/>
        <end position="383"/>
    </location>
</feature>
<feature type="transmembrane region" description="Helical" evidence="9">
    <location>
        <begin position="176"/>
        <end position="192"/>
    </location>
</feature>
<feature type="region of interest" description="Disordered" evidence="8">
    <location>
        <begin position="484"/>
        <end position="518"/>
    </location>
</feature>
<feature type="region of interest" description="Disordered" evidence="8">
    <location>
        <begin position="266"/>
        <end position="296"/>
    </location>
</feature>
<dbReference type="SUPFAM" id="SSF52266">
    <property type="entry name" value="SGNH hydrolase"/>
    <property type="match status" value="1"/>
</dbReference>
<keyword evidence="4 9" id="KW-0812">Transmembrane</keyword>
<dbReference type="Gene3D" id="3.40.50.1110">
    <property type="entry name" value="SGNH hydrolase"/>
    <property type="match status" value="1"/>
</dbReference>
<feature type="transmembrane region" description="Helical" evidence="9">
    <location>
        <begin position="303"/>
        <end position="321"/>
    </location>
</feature>
<evidence type="ECO:0000313" key="11">
    <source>
        <dbReference type="EMBL" id="MBY4797728.1"/>
    </source>
</evidence>
<evidence type="ECO:0000256" key="5">
    <source>
        <dbReference type="ARBA" id="ARBA00022989"/>
    </source>
</evidence>
<gene>
    <name evidence="11" type="ORF">K6V98_05075</name>
</gene>
<comment type="subcellular location">
    <subcellularLocation>
        <location evidence="1">Cell membrane</location>
        <topology evidence="1">Multi-pass membrane protein</topology>
    </subcellularLocation>
</comment>
<feature type="compositionally biased region" description="Basic and acidic residues" evidence="8">
    <location>
        <begin position="280"/>
        <end position="291"/>
    </location>
</feature>
<evidence type="ECO:0000313" key="12">
    <source>
        <dbReference type="Proteomes" id="UP000700908"/>
    </source>
</evidence>
<evidence type="ECO:0000256" key="8">
    <source>
        <dbReference type="SAM" id="MobiDB-lite"/>
    </source>
</evidence>
<accession>A0ABS7MK84</accession>
<proteinExistence type="predicted"/>
<keyword evidence="6 9" id="KW-0472">Membrane</keyword>
<feature type="compositionally biased region" description="Low complexity" evidence="8">
    <location>
        <begin position="690"/>
        <end position="707"/>
    </location>
</feature>
<feature type="transmembrane region" description="Helical" evidence="9">
    <location>
        <begin position="446"/>
        <end position="467"/>
    </location>
</feature>
<feature type="transmembrane region" description="Helical" evidence="9">
    <location>
        <begin position="212"/>
        <end position="232"/>
    </location>
</feature>
<dbReference type="EMBL" id="JAIMFO010000006">
    <property type="protein sequence ID" value="MBY4797728.1"/>
    <property type="molecule type" value="Genomic_DNA"/>
</dbReference>
<evidence type="ECO:0000256" key="1">
    <source>
        <dbReference type="ARBA" id="ARBA00004651"/>
    </source>
</evidence>
<dbReference type="RefSeq" id="WP_222199444.1">
    <property type="nucleotide sequence ID" value="NZ_JAIMFO010000006.1"/>
</dbReference>
<dbReference type="PANTHER" id="PTHR23028">
    <property type="entry name" value="ACETYLTRANSFERASE"/>
    <property type="match status" value="1"/>
</dbReference>
<dbReference type="PANTHER" id="PTHR23028:SF53">
    <property type="entry name" value="ACYL_TRANSF_3 DOMAIN-CONTAINING PROTEIN"/>
    <property type="match status" value="1"/>
</dbReference>
<evidence type="ECO:0000259" key="10">
    <source>
        <dbReference type="Pfam" id="PF01757"/>
    </source>
</evidence>
<feature type="region of interest" description="Disordered" evidence="8">
    <location>
        <begin position="684"/>
        <end position="707"/>
    </location>
</feature>
<feature type="transmembrane region" description="Helical" evidence="9">
    <location>
        <begin position="395"/>
        <end position="416"/>
    </location>
</feature>
<sequence length="707" mass="77259">MNSARQRRLRYIPSLDGIRALAVAAVVLYHLNPGAAPGGMIGVTVFFVLSGYLITRLLIREFVLTCDIDFKSFWKRRLRRLLPATVVVIVATAALCTICNHVMLTKMRTDILPSLLFFNNWWQVAHEVSYFNNIGNPSPLTHFWSLAIEMQFYLVWPVLLLISFRLRVTRRVLRRVTLALALASAVAMALLYSPGADPSRVYYGLDTRACSLLMGCWLALLPAQALSVRWIYQRLQKARVLALQHAEAAGGASAAFTPEAASMAAEETSNENNLPTAARVGDKLPRSKRADNGSARHSTRTSLDALGVIGLVGLVLMSIFTNGYDAFSYRGGTLLATMLTLAVIAACAWPGSRLARIFSNKALVWIGQRSYSIYLWHYPLLLLMNPASDVSQKPWWVLALQVVLVVAISALCYQFIETPFRQGVFDQMLTTIKGHREEIPALARRHAAVCLSVSALLLVSIGGLLFVPDTSALSAEGAALLQESGSAESEQKDKADDKDGKSTSSKDEKSDSKDKADEDIFPAGSYDVLLIGDSVSLRAVPAFQETFPHGQIDALINRQFSAGIEVFDSYVQESLAGKIAVFALGTNGPVDDAMIDELMSEVGNKRSVVFVTTRSPTSWEGSTNVALWNAAKRYANVRIVDWYGYSTDRSDLFDGDGTHLSEGGAQEYIQLIYNAIADVLPKHPEDAQQTEEAASTDAAAAQDTSGS</sequence>
<name>A0ABS7MK84_9ACTN</name>
<keyword evidence="7" id="KW-0012">Acyltransferase</keyword>
<dbReference type="Proteomes" id="UP000700908">
    <property type="component" value="Unassembled WGS sequence"/>
</dbReference>
<feature type="transmembrane region" description="Helical" evidence="9">
    <location>
        <begin position="143"/>
        <end position="164"/>
    </location>
</feature>
<feature type="transmembrane region" description="Helical" evidence="9">
    <location>
        <begin position="327"/>
        <end position="350"/>
    </location>
</feature>
<dbReference type="InterPro" id="IPR050879">
    <property type="entry name" value="Acyltransferase_3"/>
</dbReference>
<dbReference type="Pfam" id="PF01757">
    <property type="entry name" value="Acyl_transf_3"/>
    <property type="match status" value="1"/>
</dbReference>
<dbReference type="CDD" id="cd01840">
    <property type="entry name" value="SGNH_hydrolase_yrhL_like"/>
    <property type="match status" value="1"/>
</dbReference>
<evidence type="ECO:0000256" key="4">
    <source>
        <dbReference type="ARBA" id="ARBA00022692"/>
    </source>
</evidence>
<keyword evidence="3" id="KW-0808">Transferase</keyword>
<reference evidence="11 12" key="1">
    <citation type="submission" date="2021-08" db="EMBL/GenBank/DDBJ databases">
        <title>Collinsella faecalis sp. nov. isolated from swine faeces.</title>
        <authorList>
            <person name="Oh B.S."/>
            <person name="Lee J.H."/>
        </authorList>
    </citation>
    <scope>NUCLEOTIDE SEQUENCE [LARGE SCALE GENOMIC DNA]</scope>
    <source>
        <strain evidence="11 12">AGMB00827</strain>
    </source>
</reference>
<protein>
    <submittedName>
        <fullName evidence="11">Acetyltransferase</fullName>
    </submittedName>
</protein>
<evidence type="ECO:0000256" key="9">
    <source>
        <dbReference type="SAM" id="Phobius"/>
    </source>
</evidence>
<keyword evidence="2" id="KW-1003">Cell membrane</keyword>